<dbReference type="PANTHER" id="PTHR36440">
    <property type="entry name" value="PUTATIVE (AFU_ORTHOLOGUE AFUA_8G07350)-RELATED"/>
    <property type="match status" value="1"/>
</dbReference>
<dbReference type="RefSeq" id="WP_107566792.1">
    <property type="nucleotide sequence ID" value="NZ_PYYB01000001.1"/>
</dbReference>
<evidence type="ECO:0000313" key="3">
    <source>
        <dbReference type="Proteomes" id="UP000240739"/>
    </source>
</evidence>
<protein>
    <recommendedName>
        <fullName evidence="1">Cupin type-2 domain-containing protein</fullName>
    </recommendedName>
</protein>
<gene>
    <name evidence="2" type="ORF">C7Y72_01170</name>
</gene>
<dbReference type="InterPro" id="IPR014710">
    <property type="entry name" value="RmlC-like_jellyroll"/>
</dbReference>
<feature type="domain" description="Cupin type-2" evidence="1">
    <location>
        <begin position="32"/>
        <end position="100"/>
    </location>
</feature>
<dbReference type="Proteomes" id="UP000240739">
    <property type="component" value="Unassembled WGS sequence"/>
</dbReference>
<name>A0A2T4UGG4_9ACTN</name>
<comment type="caution">
    <text evidence="2">The sequence shown here is derived from an EMBL/GenBank/DDBJ whole genome shotgun (WGS) entry which is preliminary data.</text>
</comment>
<organism evidence="2 3">
    <name type="scientific">Paraconexibacter algicola</name>
    <dbReference type="NCBI Taxonomy" id="2133960"/>
    <lineage>
        <taxon>Bacteria</taxon>
        <taxon>Bacillati</taxon>
        <taxon>Actinomycetota</taxon>
        <taxon>Thermoleophilia</taxon>
        <taxon>Solirubrobacterales</taxon>
        <taxon>Paraconexibacteraceae</taxon>
        <taxon>Paraconexibacter</taxon>
    </lineage>
</organism>
<sequence>MHDLWLPGGVRTEIRLTGEDTAGAFTLLVDEAPPGWELPPHRHLVESETIHVTGGTMWLALGGEDERMEVPAGSTVHLPPGLLHAGGTAGDEPLERVVIFSPAGIEEFFAAIGQESQDAQIDGPELLRLAGEYGWEFS</sequence>
<dbReference type="InterPro" id="IPR053146">
    <property type="entry name" value="QDO-like"/>
</dbReference>
<proteinExistence type="predicted"/>
<dbReference type="OrthoDB" id="4227163at2"/>
<dbReference type="SUPFAM" id="SSF51182">
    <property type="entry name" value="RmlC-like cupins"/>
    <property type="match status" value="1"/>
</dbReference>
<keyword evidence="3" id="KW-1185">Reference proteome</keyword>
<accession>A0A2T4UGG4</accession>
<dbReference type="InterPro" id="IPR011051">
    <property type="entry name" value="RmlC_Cupin_sf"/>
</dbReference>
<dbReference type="EMBL" id="PYYB01000001">
    <property type="protein sequence ID" value="PTL58354.1"/>
    <property type="molecule type" value="Genomic_DNA"/>
</dbReference>
<dbReference type="PANTHER" id="PTHR36440:SF1">
    <property type="entry name" value="PUTATIVE (AFU_ORTHOLOGUE AFUA_8G07350)-RELATED"/>
    <property type="match status" value="1"/>
</dbReference>
<evidence type="ECO:0000313" key="2">
    <source>
        <dbReference type="EMBL" id="PTL58354.1"/>
    </source>
</evidence>
<dbReference type="InterPro" id="IPR013096">
    <property type="entry name" value="Cupin_2"/>
</dbReference>
<dbReference type="Gene3D" id="2.60.120.10">
    <property type="entry name" value="Jelly Rolls"/>
    <property type="match status" value="1"/>
</dbReference>
<dbReference type="AlphaFoldDB" id="A0A2T4UGG4"/>
<dbReference type="Pfam" id="PF07883">
    <property type="entry name" value="Cupin_2"/>
    <property type="match status" value="1"/>
</dbReference>
<evidence type="ECO:0000259" key="1">
    <source>
        <dbReference type="Pfam" id="PF07883"/>
    </source>
</evidence>
<reference evidence="2 3" key="1">
    <citation type="submission" date="2018-03" db="EMBL/GenBank/DDBJ databases">
        <title>Aquarubrobacter algicola gen. nov., sp. nov., a novel actinobacterium isolated from shallow eutrophic lake during the end of cyanobacterial harmful algal blooms.</title>
        <authorList>
            <person name="Chun S.J."/>
        </authorList>
    </citation>
    <scope>NUCLEOTIDE SEQUENCE [LARGE SCALE GENOMIC DNA]</scope>
    <source>
        <strain evidence="2 3">Seoho-28</strain>
    </source>
</reference>